<dbReference type="InterPro" id="IPR028098">
    <property type="entry name" value="Glyco_trans_4-like_N"/>
</dbReference>
<dbReference type="Pfam" id="PF13692">
    <property type="entry name" value="Glyco_trans_1_4"/>
    <property type="match status" value="1"/>
</dbReference>
<comment type="caution">
    <text evidence="5">The sequence shown here is derived from an EMBL/GenBank/DDBJ whole genome shotgun (WGS) entry which is preliminary data.</text>
</comment>
<dbReference type="Pfam" id="PF13579">
    <property type="entry name" value="Glyco_trans_4_4"/>
    <property type="match status" value="1"/>
</dbReference>
<dbReference type="Gene3D" id="3.40.50.2000">
    <property type="entry name" value="Glycogen Phosphorylase B"/>
    <property type="match status" value="2"/>
</dbReference>
<dbReference type="InterPro" id="IPR011009">
    <property type="entry name" value="Kinase-like_dom_sf"/>
</dbReference>
<evidence type="ECO:0000256" key="2">
    <source>
        <dbReference type="ARBA" id="ARBA00022679"/>
    </source>
</evidence>
<organism evidence="5 6">
    <name type="scientific">Dactylosporangium salmoneum</name>
    <dbReference type="NCBI Taxonomy" id="53361"/>
    <lineage>
        <taxon>Bacteria</taxon>
        <taxon>Bacillati</taxon>
        <taxon>Actinomycetota</taxon>
        <taxon>Actinomycetes</taxon>
        <taxon>Micromonosporales</taxon>
        <taxon>Micromonosporaceae</taxon>
        <taxon>Dactylosporangium</taxon>
    </lineage>
</organism>
<dbReference type="InterPro" id="IPR002575">
    <property type="entry name" value="Aminoglycoside_PTrfase"/>
</dbReference>
<dbReference type="EMBL" id="BAAARV010000019">
    <property type="protein sequence ID" value="GAA2338906.1"/>
    <property type="molecule type" value="Genomic_DNA"/>
</dbReference>
<evidence type="ECO:0008006" key="7">
    <source>
        <dbReference type="Google" id="ProtNLM"/>
    </source>
</evidence>
<feature type="domain" description="Aminoglycoside phosphotransferase" evidence="3">
    <location>
        <begin position="461"/>
        <end position="647"/>
    </location>
</feature>
<gene>
    <name evidence="5" type="ORF">GCM10010170_020730</name>
</gene>
<feature type="domain" description="Glycosyltransferase subfamily 4-like N-terminal" evidence="4">
    <location>
        <begin position="27"/>
        <end position="182"/>
    </location>
</feature>
<protein>
    <recommendedName>
        <fullName evidence="7">Glycosyltransferase</fullName>
    </recommendedName>
</protein>
<evidence type="ECO:0000313" key="5">
    <source>
        <dbReference type="EMBL" id="GAA2338906.1"/>
    </source>
</evidence>
<evidence type="ECO:0000313" key="6">
    <source>
        <dbReference type="Proteomes" id="UP001501444"/>
    </source>
</evidence>
<reference evidence="6" key="1">
    <citation type="journal article" date="2019" name="Int. J. Syst. Evol. Microbiol.">
        <title>The Global Catalogue of Microorganisms (GCM) 10K type strain sequencing project: providing services to taxonomists for standard genome sequencing and annotation.</title>
        <authorList>
            <consortium name="The Broad Institute Genomics Platform"/>
            <consortium name="The Broad Institute Genome Sequencing Center for Infectious Disease"/>
            <person name="Wu L."/>
            <person name="Ma J."/>
        </authorList>
    </citation>
    <scope>NUCLEOTIDE SEQUENCE [LARGE SCALE GENOMIC DNA]</scope>
    <source>
        <strain evidence="6">JCM 3272</strain>
    </source>
</reference>
<dbReference type="PANTHER" id="PTHR12526:SF600">
    <property type="entry name" value="GLYCOSYL TRANSFERASE GROUP 1"/>
    <property type="match status" value="1"/>
</dbReference>
<dbReference type="PANTHER" id="PTHR12526">
    <property type="entry name" value="GLYCOSYLTRANSFERASE"/>
    <property type="match status" value="1"/>
</dbReference>
<keyword evidence="2" id="KW-0808">Transferase</keyword>
<accession>A0ABP5SXX4</accession>
<dbReference type="SUPFAM" id="SSF53756">
    <property type="entry name" value="UDP-Glycosyltransferase/glycogen phosphorylase"/>
    <property type="match status" value="1"/>
</dbReference>
<dbReference type="CDD" id="cd03801">
    <property type="entry name" value="GT4_PimA-like"/>
    <property type="match status" value="1"/>
</dbReference>
<keyword evidence="6" id="KW-1185">Reference proteome</keyword>
<evidence type="ECO:0000259" key="3">
    <source>
        <dbReference type="Pfam" id="PF01636"/>
    </source>
</evidence>
<evidence type="ECO:0000259" key="4">
    <source>
        <dbReference type="Pfam" id="PF13579"/>
    </source>
</evidence>
<proteinExistence type="predicted"/>
<dbReference type="Proteomes" id="UP001501444">
    <property type="component" value="Unassembled WGS sequence"/>
</dbReference>
<dbReference type="Pfam" id="PF01636">
    <property type="entry name" value="APH"/>
    <property type="match status" value="1"/>
</dbReference>
<keyword evidence="1" id="KW-0328">Glycosyltransferase</keyword>
<sequence length="710" mass="77143">MHDGHREYIRAVVLFDTAGFLHSLPLTGAAARTLELNRNLPDHGVDVTLLLCDLNPRSRPANDWPFPVRYLDFDVMYGNGDQLTTIVSELAPHVVVMSNTELTVRYGRALADATRSALIYEMHDNEAELARTIGGSGPEVRRAATLQTAAATLADAVVTFTGRDEAAARGFGATAVFVVPCGVSRDRRRAVPRADRPAAAVAFVGNLFYEPNVRAVAFLHDRLRERLATVGGWIDVYGRYPRTLRHLSLPGIRLHGPVVDLQAALRTAAVGVAPLDSGGGMKLKVLAYMAAGLPVVGTREAFAGIPDPQTFALVSAADAMADFPDLVTQLLHDKAMRKRLGDAGRRLALNRFSWPALAAHAAHVYRKTAQDSSRPNSTPHVSADARHLADRQPYWLLEWLSREEPRMHDHASAVTRHPVLARLANEIECARQAAESALGVAFDGEAIPGYGGRSIVFFSSETVLKIYTHRPAERARRELAGLALGGRRPGLVTPSVLGHNDVPGALSWVAMSKLPGTPPSDPSDRDETSLLGAMAARLHTTGAEELSELPTFLRNIRPLPADTPALSTRLATVLDETKHQQLAQCRQGFVHGDFSARNTLIAPGHDPGVIDFEGCGVGCVYEDITNLYVQNCLIDGRDINVILAGYQSEQARLRSDAAEIDSGHLLFHTALYFRWVLQWAPEIDAPLTSQILALVAPVLDALEHDPQHLP</sequence>
<dbReference type="SUPFAM" id="SSF56112">
    <property type="entry name" value="Protein kinase-like (PK-like)"/>
    <property type="match status" value="1"/>
</dbReference>
<name>A0ABP5SXX4_9ACTN</name>
<dbReference type="Gene3D" id="3.90.1200.10">
    <property type="match status" value="1"/>
</dbReference>
<evidence type="ECO:0000256" key="1">
    <source>
        <dbReference type="ARBA" id="ARBA00022676"/>
    </source>
</evidence>